<reference evidence="2" key="1">
    <citation type="submission" date="2014-03" db="EMBL/GenBank/DDBJ databases">
        <authorList>
            <person name="Aksoy S."/>
            <person name="Warren W."/>
            <person name="Wilson R.K."/>
        </authorList>
    </citation>
    <scope>NUCLEOTIDE SEQUENCE [LARGE SCALE GENOMIC DNA]</scope>
    <source>
        <strain evidence="2">IAEA</strain>
    </source>
</reference>
<reference evidence="1" key="2">
    <citation type="submission" date="2020-05" db="UniProtKB">
        <authorList>
            <consortium name="EnsemblMetazoa"/>
        </authorList>
    </citation>
    <scope>IDENTIFICATION</scope>
    <source>
        <strain evidence="1">IAEA</strain>
    </source>
</reference>
<sequence length="119" mass="13876">MHQQELDQQQQTQRPILIYPSDRFSISVTRMDYELLSAGRWLNDTFMEFYGLWLRDGVDKTLGDCVDTPYRPFQHVGIAATHLQAEALVVSNRKPSWGKPWQIQPYIHSRLQKERGVGS</sequence>
<name>A0A1A9ZGF9_GLOPL</name>
<dbReference type="AlphaFoldDB" id="A0A1A9ZGF9"/>
<dbReference type="SUPFAM" id="SSF54001">
    <property type="entry name" value="Cysteine proteinases"/>
    <property type="match status" value="1"/>
</dbReference>
<accession>A0A1A9ZGF9</accession>
<protein>
    <submittedName>
        <fullName evidence="1">Uncharacterized protein</fullName>
    </submittedName>
</protein>
<dbReference type="Gene3D" id="1.10.418.20">
    <property type="match status" value="1"/>
</dbReference>
<dbReference type="STRING" id="7398.A0A1A9ZGF9"/>
<dbReference type="EnsemblMetazoa" id="GPAI013853-RA">
    <property type="protein sequence ID" value="GPAI013853-PA"/>
    <property type="gene ID" value="GPAI013853"/>
</dbReference>
<dbReference type="VEuPathDB" id="VectorBase:GPAI013853"/>
<dbReference type="Proteomes" id="UP000092445">
    <property type="component" value="Unassembled WGS sequence"/>
</dbReference>
<organism evidence="1 2">
    <name type="scientific">Glossina pallidipes</name>
    <name type="common">Tsetse fly</name>
    <dbReference type="NCBI Taxonomy" id="7398"/>
    <lineage>
        <taxon>Eukaryota</taxon>
        <taxon>Metazoa</taxon>
        <taxon>Ecdysozoa</taxon>
        <taxon>Arthropoda</taxon>
        <taxon>Hexapoda</taxon>
        <taxon>Insecta</taxon>
        <taxon>Pterygota</taxon>
        <taxon>Neoptera</taxon>
        <taxon>Endopterygota</taxon>
        <taxon>Diptera</taxon>
        <taxon>Brachycera</taxon>
        <taxon>Muscomorpha</taxon>
        <taxon>Hippoboscoidea</taxon>
        <taxon>Glossinidae</taxon>
        <taxon>Glossina</taxon>
    </lineage>
</organism>
<dbReference type="InterPro" id="IPR038765">
    <property type="entry name" value="Papain-like_cys_pep_sf"/>
</dbReference>
<evidence type="ECO:0000313" key="2">
    <source>
        <dbReference type="Proteomes" id="UP000092445"/>
    </source>
</evidence>
<evidence type="ECO:0000313" key="1">
    <source>
        <dbReference type="EnsemblMetazoa" id="GPAI013853-PA"/>
    </source>
</evidence>
<proteinExistence type="predicted"/>
<keyword evidence="2" id="KW-1185">Reference proteome</keyword>